<sequence length="153" mass="18294">MEKEIPLITDEGYKYLIVFKEFCNTPRDYGIVIIDVSIILMDDITPINSLKTFFRFSQLILDYLNENNVILYYYCDTSNITIRNNRKRKITPQEFRSKLFSRIFEKINSQDFIEKPIKINDPENGHHYTSLICHKENFKLLLKIEKDLKSTEK</sequence>
<name>A0A840EMT1_9FLAO</name>
<proteinExistence type="predicted"/>
<organism evidence="1 2">
    <name type="scientific">Mesonia hippocampi</name>
    <dbReference type="NCBI Taxonomy" id="1628250"/>
    <lineage>
        <taxon>Bacteria</taxon>
        <taxon>Pseudomonadati</taxon>
        <taxon>Bacteroidota</taxon>
        <taxon>Flavobacteriia</taxon>
        <taxon>Flavobacteriales</taxon>
        <taxon>Flavobacteriaceae</taxon>
        <taxon>Mesonia</taxon>
    </lineage>
</organism>
<dbReference type="RefSeq" id="WP_183475591.1">
    <property type="nucleotide sequence ID" value="NZ_JACIFO010000001.1"/>
</dbReference>
<evidence type="ECO:0000313" key="1">
    <source>
        <dbReference type="EMBL" id="MBB4117943.1"/>
    </source>
</evidence>
<dbReference type="AlphaFoldDB" id="A0A840EMT1"/>
<accession>A0A840EMT1</accession>
<dbReference type="Proteomes" id="UP000553034">
    <property type="component" value="Unassembled WGS sequence"/>
</dbReference>
<protein>
    <submittedName>
        <fullName evidence="1">Uncharacterized protein</fullName>
    </submittedName>
</protein>
<evidence type="ECO:0000313" key="2">
    <source>
        <dbReference type="Proteomes" id="UP000553034"/>
    </source>
</evidence>
<reference evidence="1 2" key="1">
    <citation type="submission" date="2020-08" db="EMBL/GenBank/DDBJ databases">
        <title>Genomic Encyclopedia of Type Strains, Phase IV (KMG-IV): sequencing the most valuable type-strain genomes for metagenomic binning, comparative biology and taxonomic classification.</title>
        <authorList>
            <person name="Goeker M."/>
        </authorList>
    </citation>
    <scope>NUCLEOTIDE SEQUENCE [LARGE SCALE GENOMIC DNA]</scope>
    <source>
        <strain evidence="1 2">DSM 29568</strain>
    </source>
</reference>
<keyword evidence="2" id="KW-1185">Reference proteome</keyword>
<comment type="caution">
    <text evidence="1">The sequence shown here is derived from an EMBL/GenBank/DDBJ whole genome shotgun (WGS) entry which is preliminary data.</text>
</comment>
<dbReference type="EMBL" id="JACIFO010000001">
    <property type="protein sequence ID" value="MBB4117943.1"/>
    <property type="molecule type" value="Genomic_DNA"/>
</dbReference>
<gene>
    <name evidence="1" type="ORF">GGR32_000215</name>
</gene>